<dbReference type="InterPro" id="IPR018060">
    <property type="entry name" value="HTH_AraC"/>
</dbReference>
<dbReference type="Proteomes" id="UP000683575">
    <property type="component" value="Chromosome"/>
</dbReference>
<evidence type="ECO:0000256" key="1">
    <source>
        <dbReference type="ARBA" id="ARBA00023015"/>
    </source>
</evidence>
<reference evidence="5" key="1">
    <citation type="submission" date="2021-06" db="EMBL/GenBank/DDBJ databases">
        <title>Complete genome sequence of Nocardioides sp. G188.</title>
        <authorList>
            <person name="Im W.-T."/>
        </authorList>
    </citation>
    <scope>NUCLEOTIDE SEQUENCE</scope>
    <source>
        <strain evidence="5">G188</strain>
    </source>
</reference>
<dbReference type="PANTHER" id="PTHR43130:SF3">
    <property type="entry name" value="HTH-TYPE TRANSCRIPTIONAL REGULATOR RV1931C"/>
    <property type="match status" value="1"/>
</dbReference>
<proteinExistence type="predicted"/>
<name>A0A975Y1E5_9ACTN</name>
<dbReference type="PANTHER" id="PTHR43130">
    <property type="entry name" value="ARAC-FAMILY TRANSCRIPTIONAL REGULATOR"/>
    <property type="match status" value="1"/>
</dbReference>
<evidence type="ECO:0000256" key="2">
    <source>
        <dbReference type="ARBA" id="ARBA00023125"/>
    </source>
</evidence>
<dbReference type="AlphaFoldDB" id="A0A975Y1E5"/>
<evidence type="ECO:0000259" key="4">
    <source>
        <dbReference type="PROSITE" id="PS01124"/>
    </source>
</evidence>
<dbReference type="PROSITE" id="PS00041">
    <property type="entry name" value="HTH_ARAC_FAMILY_1"/>
    <property type="match status" value="1"/>
</dbReference>
<gene>
    <name evidence="5" type="ORF">KRR39_06560</name>
</gene>
<dbReference type="EMBL" id="CP077062">
    <property type="protein sequence ID" value="QWZ09425.1"/>
    <property type="molecule type" value="Genomic_DNA"/>
</dbReference>
<keyword evidence="3" id="KW-0804">Transcription</keyword>
<dbReference type="InterPro" id="IPR052158">
    <property type="entry name" value="INH-QAR"/>
</dbReference>
<evidence type="ECO:0000256" key="3">
    <source>
        <dbReference type="ARBA" id="ARBA00023163"/>
    </source>
</evidence>
<keyword evidence="1" id="KW-0805">Transcription regulation</keyword>
<dbReference type="InterPro" id="IPR002818">
    <property type="entry name" value="DJ-1/PfpI"/>
</dbReference>
<dbReference type="GO" id="GO:0003700">
    <property type="term" value="F:DNA-binding transcription factor activity"/>
    <property type="evidence" value="ECO:0007669"/>
    <property type="project" value="InterPro"/>
</dbReference>
<protein>
    <submittedName>
        <fullName evidence="5">Helix-turn-helix domain-containing protein</fullName>
    </submittedName>
</protein>
<dbReference type="RefSeq" id="WP_216941271.1">
    <property type="nucleotide sequence ID" value="NZ_CP077062.1"/>
</dbReference>
<dbReference type="GO" id="GO:0043565">
    <property type="term" value="F:sequence-specific DNA binding"/>
    <property type="evidence" value="ECO:0007669"/>
    <property type="project" value="InterPro"/>
</dbReference>
<evidence type="ECO:0000313" key="5">
    <source>
        <dbReference type="EMBL" id="QWZ09425.1"/>
    </source>
</evidence>
<organism evidence="5 6">
    <name type="scientific">Nocardioides panacis</name>
    <dbReference type="NCBI Taxonomy" id="2849501"/>
    <lineage>
        <taxon>Bacteria</taxon>
        <taxon>Bacillati</taxon>
        <taxon>Actinomycetota</taxon>
        <taxon>Actinomycetes</taxon>
        <taxon>Propionibacteriales</taxon>
        <taxon>Nocardioidaceae</taxon>
        <taxon>Nocardioides</taxon>
    </lineage>
</organism>
<keyword evidence="2" id="KW-0238">DNA-binding</keyword>
<dbReference type="KEGG" id="nps:KRR39_06560"/>
<sequence>MLSNVAVLAFDGVAPFELGVLHEAWGSDRSDEGLPVLDFAVCAPGGRPVTTEAGFGITVEHDLGRAEEADLIAVPAGGGADVPDCVLDTLRAGHERGARILSLCTGAFVLGEAGLLDGRSCTTHWRHSDELARRFPLARVEPEVLYVDDDRVLTSAGTAAGIDACLYLWRQEFGAAAASTVARRMVVPPQRAGGQAQYIRTPVPDCDAETLGPLLVWMTTHLDEQHTVESLARDASMSPRTFARRFRAETGTTPHAWITSQRVLRAEELLETTDQSVDRIAEEVGFGTAAMLRHHFTKARSVSPQQYRRTFSSLDQRRVS</sequence>
<dbReference type="PROSITE" id="PS01124">
    <property type="entry name" value="HTH_ARAC_FAMILY_2"/>
    <property type="match status" value="1"/>
</dbReference>
<feature type="domain" description="HTH araC/xylS-type" evidence="4">
    <location>
        <begin position="212"/>
        <end position="310"/>
    </location>
</feature>
<dbReference type="Pfam" id="PF01965">
    <property type="entry name" value="DJ-1_PfpI"/>
    <property type="match status" value="1"/>
</dbReference>
<evidence type="ECO:0000313" key="6">
    <source>
        <dbReference type="Proteomes" id="UP000683575"/>
    </source>
</evidence>
<dbReference type="Pfam" id="PF12833">
    <property type="entry name" value="HTH_18"/>
    <property type="match status" value="1"/>
</dbReference>
<accession>A0A975Y1E5</accession>
<keyword evidence="6" id="KW-1185">Reference proteome</keyword>
<dbReference type="InterPro" id="IPR018062">
    <property type="entry name" value="HTH_AraC-typ_CS"/>
</dbReference>
<dbReference type="CDD" id="cd03137">
    <property type="entry name" value="GATase1_AraC_1"/>
    <property type="match status" value="1"/>
</dbReference>
<dbReference type="SMART" id="SM00342">
    <property type="entry name" value="HTH_ARAC"/>
    <property type="match status" value="1"/>
</dbReference>